<evidence type="ECO:0000313" key="3">
    <source>
        <dbReference type="Proteomes" id="UP000024837"/>
    </source>
</evidence>
<feature type="compositionally biased region" description="Polar residues" evidence="1">
    <location>
        <begin position="442"/>
        <end position="458"/>
    </location>
</feature>
<feature type="region of interest" description="Disordered" evidence="1">
    <location>
        <begin position="96"/>
        <end position="173"/>
    </location>
</feature>
<gene>
    <name evidence="2" type="ORF">DRE_00367</name>
</gene>
<dbReference type="EMBL" id="KI966410">
    <property type="protein sequence ID" value="EWC47399.1"/>
    <property type="molecule type" value="Genomic_DNA"/>
</dbReference>
<protein>
    <submittedName>
        <fullName evidence="2">Uncharacterized protein</fullName>
    </submittedName>
</protein>
<feature type="compositionally biased region" description="Low complexity" evidence="1">
    <location>
        <begin position="486"/>
        <end position="504"/>
    </location>
</feature>
<feature type="compositionally biased region" description="Polar residues" evidence="1">
    <location>
        <begin position="393"/>
        <end position="403"/>
    </location>
</feature>
<dbReference type="Proteomes" id="UP000024837">
    <property type="component" value="Unassembled WGS sequence"/>
</dbReference>
<dbReference type="OrthoDB" id="5420163at2759"/>
<evidence type="ECO:0000313" key="2">
    <source>
        <dbReference type="EMBL" id="EWC47399.1"/>
    </source>
</evidence>
<feature type="region of interest" description="Disordered" evidence="1">
    <location>
        <begin position="313"/>
        <end position="371"/>
    </location>
</feature>
<dbReference type="AlphaFoldDB" id="W7HV52"/>
<proteinExistence type="predicted"/>
<organism evidence="2 3">
    <name type="scientific">Drechslerella stenobrocha 248</name>
    <dbReference type="NCBI Taxonomy" id="1043628"/>
    <lineage>
        <taxon>Eukaryota</taxon>
        <taxon>Fungi</taxon>
        <taxon>Dikarya</taxon>
        <taxon>Ascomycota</taxon>
        <taxon>Pezizomycotina</taxon>
        <taxon>Orbiliomycetes</taxon>
        <taxon>Orbiliales</taxon>
        <taxon>Orbiliaceae</taxon>
        <taxon>Drechslerella</taxon>
    </lineage>
</organism>
<name>W7HV52_9PEZI</name>
<reference evidence="2 3" key="1">
    <citation type="submission" date="2013-05" db="EMBL/GenBank/DDBJ databases">
        <title>Drechslerella stenobrocha genome reveals carnivorous origination and mechanical trapping mechanism of predatory fungi.</title>
        <authorList>
            <person name="Liu X."/>
            <person name="Zhang W."/>
            <person name="Liu K."/>
        </authorList>
    </citation>
    <scope>NUCLEOTIDE SEQUENCE [LARGE SCALE GENOMIC DNA]</scope>
    <source>
        <strain evidence="2 3">248</strain>
    </source>
</reference>
<dbReference type="HOGENOM" id="CLU_388840_0_0_1"/>
<feature type="region of interest" description="Disordered" evidence="1">
    <location>
        <begin position="1"/>
        <end position="33"/>
    </location>
</feature>
<sequence>MTSPKTLDFPLPPRRGSSEIRSPPLGPFPTTVQPQQQQLARILELTNRYRTQTVTLLARHEALQTEQKNVFDLERQLWNTEREIWEEERRLLTAGIGLPGPSGVYVSSEKNSSSNETPAPIHSPTGQLNHTTRFLSVSSMAESTKGEREHGQGQGQQQAPPEPQVNTASSKKRDSYVGGVRLGWYLKQGMPSGTDASAAANESVSPKAATGRVKGMDSPRYGSTSEVGPTIDEEAVDSADFDITPSLIAEATKLVYGDRAGKRSSFSSSSTATKRGVGIPTLLKSLADAPDASGVKGVRRVSSLVYPGTRAGRYLNRFSDDDGSDDDRGAYERGQGNQQAANMDRKSRKRSVSHPEKNNEEPPVPLRLRPSSNFGAAFASVREQQMLAPPQPSRQGSMSSSTFYHPETPVDSLGSQRSFREASWSARRMPNLADNSLGGDSMHSNPTIKSPTQATNVKSAPWGVTSINVTSPTFGAGELPHGLKPSPSNLTSSLSISSSQNSPIRPEVASTSSRYSTDEVSLGSGHLNRNYSSNNTGATSASGEHHHYHHQQKGKTSPPTYTWTPPPPMPTSPAQSAASSRKSGLYGTTILLSPSTVAPSTKANLRLSAVGGIMPRSPPIGRMGTSSMLLSVSSKSENGDDDDEELEDHSMELEEHELNKRLNGPNGMLEVSGTNNGKPAQTRLADGYSDAPVEIVRDARWGNMLPGGMI</sequence>
<feature type="compositionally biased region" description="Polar residues" evidence="1">
    <location>
        <begin position="124"/>
        <end position="142"/>
    </location>
</feature>
<evidence type="ECO:0000256" key="1">
    <source>
        <dbReference type="SAM" id="MobiDB-lite"/>
    </source>
</evidence>
<accession>W7HV52</accession>
<feature type="region of interest" description="Disordered" evidence="1">
    <location>
        <begin position="476"/>
        <end position="581"/>
    </location>
</feature>
<feature type="region of interest" description="Disordered" evidence="1">
    <location>
        <begin position="435"/>
        <end position="459"/>
    </location>
</feature>
<feature type="compositionally biased region" description="Polar residues" evidence="1">
    <location>
        <begin position="527"/>
        <end position="542"/>
    </location>
</feature>
<feature type="compositionally biased region" description="Polar residues" evidence="1">
    <location>
        <begin position="509"/>
        <end position="519"/>
    </location>
</feature>
<feature type="region of interest" description="Disordered" evidence="1">
    <location>
        <begin position="193"/>
        <end position="228"/>
    </location>
</feature>
<keyword evidence="3" id="KW-1185">Reference proteome</keyword>
<feature type="region of interest" description="Disordered" evidence="1">
    <location>
        <begin position="386"/>
        <end position="416"/>
    </location>
</feature>
<feature type="compositionally biased region" description="Polar residues" evidence="1">
    <location>
        <begin position="108"/>
        <end position="117"/>
    </location>
</feature>